<dbReference type="Gene3D" id="3.40.50.10740">
    <property type="entry name" value="Class I glutamine amidotransferase-like"/>
    <property type="match status" value="1"/>
</dbReference>
<dbReference type="PANTHER" id="PTHR30237:SF2">
    <property type="entry name" value="MUREIN TETRAPEPTIDE CARBOXYPEPTIDASE"/>
    <property type="match status" value="1"/>
</dbReference>
<keyword evidence="3" id="KW-0645">Protease</keyword>
<evidence type="ECO:0000256" key="6">
    <source>
        <dbReference type="PIRSR" id="PIRSR028757-1"/>
    </source>
</evidence>
<dbReference type="Pfam" id="PF17676">
    <property type="entry name" value="Peptidase_S66C"/>
    <property type="match status" value="1"/>
</dbReference>
<dbReference type="InterPro" id="IPR027461">
    <property type="entry name" value="Carboxypeptidase_A_C_sf"/>
</dbReference>
<dbReference type="AlphaFoldDB" id="A0A7Y9NPJ9"/>
<keyword evidence="2 9" id="KW-0121">Carboxypeptidase</keyword>
<evidence type="ECO:0000256" key="5">
    <source>
        <dbReference type="ARBA" id="ARBA00022825"/>
    </source>
</evidence>
<dbReference type="SUPFAM" id="SSF141986">
    <property type="entry name" value="LD-carboxypeptidase A C-terminal domain-like"/>
    <property type="match status" value="1"/>
</dbReference>
<evidence type="ECO:0000313" key="9">
    <source>
        <dbReference type="EMBL" id="NYF53184.1"/>
    </source>
</evidence>
<feature type="active site" description="Charge relay system" evidence="6">
    <location>
        <position position="211"/>
    </location>
</feature>
<evidence type="ECO:0000256" key="1">
    <source>
        <dbReference type="ARBA" id="ARBA00010233"/>
    </source>
</evidence>
<dbReference type="Proteomes" id="UP000534186">
    <property type="component" value="Unassembled WGS sequence"/>
</dbReference>
<dbReference type="GO" id="GO:0006508">
    <property type="term" value="P:proteolysis"/>
    <property type="evidence" value="ECO:0007669"/>
    <property type="project" value="UniProtKB-KW"/>
</dbReference>
<dbReference type="EC" id="3.4.17.13" evidence="9"/>
<feature type="active site" description="Charge relay system" evidence="6">
    <location>
        <position position="279"/>
    </location>
</feature>
<feature type="domain" description="LD-carboxypeptidase C-terminal" evidence="8">
    <location>
        <begin position="179"/>
        <end position="295"/>
    </location>
</feature>
<feature type="active site" description="Nucleophile" evidence="6">
    <location>
        <position position="114"/>
    </location>
</feature>
<dbReference type="GO" id="GO:0008236">
    <property type="term" value="F:serine-type peptidase activity"/>
    <property type="evidence" value="ECO:0007669"/>
    <property type="project" value="UniProtKB-KW"/>
</dbReference>
<dbReference type="InterPro" id="IPR029062">
    <property type="entry name" value="Class_I_gatase-like"/>
</dbReference>
<dbReference type="InterPro" id="IPR040449">
    <property type="entry name" value="Peptidase_S66_N"/>
</dbReference>
<dbReference type="InterPro" id="IPR027478">
    <property type="entry name" value="LdcA_N"/>
</dbReference>
<feature type="domain" description="LD-carboxypeptidase N-terminal" evidence="7">
    <location>
        <begin position="18"/>
        <end position="134"/>
    </location>
</feature>
<dbReference type="Gene3D" id="3.50.30.60">
    <property type="entry name" value="LD-carboxypeptidase A C-terminal domain-like"/>
    <property type="match status" value="1"/>
</dbReference>
<evidence type="ECO:0000256" key="3">
    <source>
        <dbReference type="ARBA" id="ARBA00022670"/>
    </source>
</evidence>
<dbReference type="PANTHER" id="PTHR30237">
    <property type="entry name" value="MURAMOYLTETRAPEPTIDE CARBOXYPEPTIDASE"/>
    <property type="match status" value="1"/>
</dbReference>
<accession>A0A7Y9NPJ9</accession>
<evidence type="ECO:0000256" key="2">
    <source>
        <dbReference type="ARBA" id="ARBA00022645"/>
    </source>
</evidence>
<dbReference type="CDD" id="cd07025">
    <property type="entry name" value="Peptidase_S66"/>
    <property type="match status" value="1"/>
</dbReference>
<dbReference type="PIRSF" id="PIRSF028757">
    <property type="entry name" value="LD-carboxypeptidase"/>
    <property type="match status" value="1"/>
</dbReference>
<evidence type="ECO:0000259" key="8">
    <source>
        <dbReference type="Pfam" id="PF17676"/>
    </source>
</evidence>
<evidence type="ECO:0000259" key="7">
    <source>
        <dbReference type="Pfam" id="PF02016"/>
    </source>
</evidence>
<comment type="caution">
    <text evidence="9">The sequence shown here is derived from an EMBL/GenBank/DDBJ whole genome shotgun (WGS) entry which is preliminary data.</text>
</comment>
<organism evidence="9 10">
    <name type="scientific">Tunturiibacter lichenicola</name>
    <dbReference type="NCBI Taxonomy" id="2051959"/>
    <lineage>
        <taxon>Bacteria</taxon>
        <taxon>Pseudomonadati</taxon>
        <taxon>Acidobacteriota</taxon>
        <taxon>Terriglobia</taxon>
        <taxon>Terriglobales</taxon>
        <taxon>Acidobacteriaceae</taxon>
        <taxon>Tunturiibacter</taxon>
    </lineage>
</organism>
<proteinExistence type="inferred from homology"/>
<protein>
    <submittedName>
        <fullName evidence="9">Muramoyltetrapeptide carboxypeptidase</fullName>
        <ecNumber evidence="9">3.4.17.13</ecNumber>
    </submittedName>
</protein>
<dbReference type="SUPFAM" id="SSF52317">
    <property type="entry name" value="Class I glutamine amidotransferase-like"/>
    <property type="match status" value="1"/>
</dbReference>
<comment type="similarity">
    <text evidence="1">Belongs to the peptidase S66 family.</text>
</comment>
<gene>
    <name evidence="9" type="ORF">HDF12_003583</name>
</gene>
<dbReference type="InterPro" id="IPR040921">
    <property type="entry name" value="Peptidase_S66C"/>
</dbReference>
<evidence type="ECO:0000313" key="10">
    <source>
        <dbReference type="Proteomes" id="UP000534186"/>
    </source>
</evidence>
<dbReference type="EMBL" id="JACCCV010000002">
    <property type="protein sequence ID" value="NYF53184.1"/>
    <property type="molecule type" value="Genomic_DNA"/>
</dbReference>
<keyword evidence="5" id="KW-0720">Serine protease</keyword>
<dbReference type="Pfam" id="PF02016">
    <property type="entry name" value="Peptidase_S66"/>
    <property type="match status" value="1"/>
</dbReference>
<dbReference type="InterPro" id="IPR003507">
    <property type="entry name" value="S66_fam"/>
</dbReference>
<keyword evidence="4 9" id="KW-0378">Hydrolase</keyword>
<reference evidence="9 10" key="1">
    <citation type="submission" date="2020-07" db="EMBL/GenBank/DDBJ databases">
        <title>Genomic Encyclopedia of Type Strains, Phase IV (KMG-V): Genome sequencing to study the core and pangenomes of soil and plant-associated prokaryotes.</title>
        <authorList>
            <person name="Whitman W."/>
        </authorList>
    </citation>
    <scope>NUCLEOTIDE SEQUENCE [LARGE SCALE GENOMIC DNA]</scope>
    <source>
        <strain evidence="9 10">M8UP30</strain>
    </source>
</reference>
<evidence type="ECO:0000256" key="4">
    <source>
        <dbReference type="ARBA" id="ARBA00022801"/>
    </source>
</evidence>
<dbReference type="GO" id="GO:0106415">
    <property type="term" value="F:muramoyltetrapeptide carboxypeptidase activity"/>
    <property type="evidence" value="ECO:0007669"/>
    <property type="project" value="UniProtKB-EC"/>
</dbReference>
<sequence length="314" mass="34309">MTTSFFKPRALRSGATLAVLSPASTPKPELVERGIAHLQRLGYNTVLSPHALDNGPLYYAGKLEDRLQDLHAAFANPEIDGIVCTRGGWGSAELLPYLDATLIRSNPKLFIGYSDHTSLHCWLHNEANLATFYGPMVAADFSRDDGVDLPSWHHSLTDSGAWSLGEAEGLRVLRAGRAEGVVAGGCLSIFVEAIGTPYAPRIERESILFLEDIGTKPYQWDRMLLHLRYAGVLEKATGIVFGDMGQCVSQEEQDYLERAILHSLREFDGPIAVGLRCGHVSTYNVTLPLGVSARLDLTDARNPRMHLLEAAVSG</sequence>
<name>A0A7Y9NPJ9_9BACT</name>